<dbReference type="GO" id="GO:0003918">
    <property type="term" value="F:DNA topoisomerase type II (double strand cut, ATP-hydrolyzing) activity"/>
    <property type="evidence" value="ECO:0007669"/>
    <property type="project" value="UniProtKB-EC"/>
</dbReference>
<dbReference type="InterPro" id="IPR036890">
    <property type="entry name" value="HATPase_C_sf"/>
</dbReference>
<gene>
    <name evidence="11" type="ORF">JEQ17_45135</name>
</gene>
<accession>A0A7T7RGN3</accession>
<dbReference type="EC" id="5.6.2.2" evidence="3"/>
<reference evidence="11 12" key="1">
    <citation type="submission" date="2020-12" db="EMBL/GenBank/DDBJ databases">
        <title>A novel species.</title>
        <authorList>
            <person name="Li K."/>
        </authorList>
    </citation>
    <scope>NUCLEOTIDE SEQUENCE [LARGE SCALE GENOMIC DNA]</scope>
    <source>
        <strain evidence="11 12">ZYC-3</strain>
    </source>
</reference>
<dbReference type="InterPro" id="IPR001241">
    <property type="entry name" value="Topo_IIA"/>
</dbReference>
<evidence type="ECO:0000313" key="11">
    <source>
        <dbReference type="EMBL" id="QQM45901.1"/>
    </source>
</evidence>
<evidence type="ECO:0000256" key="3">
    <source>
        <dbReference type="ARBA" id="ARBA00012895"/>
    </source>
</evidence>
<evidence type="ECO:0000256" key="5">
    <source>
        <dbReference type="ARBA" id="ARBA00022840"/>
    </source>
</evidence>
<dbReference type="Proteomes" id="UP000595636">
    <property type="component" value="Chromosome"/>
</dbReference>
<comment type="similarity">
    <text evidence="2">Belongs to the type II topoisomerase GyrB family.</text>
</comment>
<dbReference type="Gene3D" id="3.30.565.10">
    <property type="entry name" value="Histidine kinase-like ATPase, C-terminal domain"/>
    <property type="match status" value="2"/>
</dbReference>
<dbReference type="GO" id="GO:0003677">
    <property type="term" value="F:DNA binding"/>
    <property type="evidence" value="ECO:0007669"/>
    <property type="project" value="UniProtKB-KW"/>
</dbReference>
<dbReference type="AlphaFoldDB" id="A0A7T7RGN3"/>
<keyword evidence="7" id="KW-0238">DNA-binding</keyword>
<sequence>MGGVFVSGESTGYDAADIEVLEGREAIRKRPGMWVGSTGERGPHQMVFEVVGRAVNQVLVGGSGSRNGNGNGNGNGSGSGRGSGFVDVTLTSDGGVRVADDGPGRPFEAAGESGGPDLEALLTSFHAGPELSGRNITDVGQFRAGLFVVNALSSRLTAEVRGEGGHRVHEYARGVEVATPAAVGSATGSGTTIAFWPDSEIFETPRCSFAVLAERFRQVAFLNRGLGISLTDERPAGGARAVSFRFPEGVRDFVAALDAETGSGVQPDVVGFEREDPRMAGTMEVALLWTGSREERILGFANSRATREGGTHVDGFRDGVAAAVIAYARDRGLPGADLDPRDGRICGSLMAVVSVKLDHPEFLGATRGLLGNTDVRDCVGEAVREHLGNWFEEQPERASEFVDRIVRGIHQD</sequence>
<evidence type="ECO:0000256" key="8">
    <source>
        <dbReference type="ARBA" id="ARBA00023235"/>
    </source>
</evidence>
<evidence type="ECO:0000256" key="9">
    <source>
        <dbReference type="SAM" id="MobiDB-lite"/>
    </source>
</evidence>
<proteinExistence type="inferred from homology"/>
<protein>
    <recommendedName>
        <fullName evidence="3">DNA topoisomerase (ATP-hydrolyzing)</fullName>
        <ecNumber evidence="3">5.6.2.2</ecNumber>
    </recommendedName>
</protein>
<evidence type="ECO:0000256" key="2">
    <source>
        <dbReference type="ARBA" id="ARBA00010708"/>
    </source>
</evidence>
<dbReference type="PANTHER" id="PTHR45866:SF1">
    <property type="entry name" value="DNA GYRASE SUBUNIT B, MITOCHONDRIAL"/>
    <property type="match status" value="1"/>
</dbReference>
<feature type="region of interest" description="Disordered" evidence="9">
    <location>
        <begin position="61"/>
        <end position="86"/>
    </location>
</feature>
<dbReference type="SUPFAM" id="SSF55874">
    <property type="entry name" value="ATPase domain of HSP90 chaperone/DNA topoisomerase II/histidine kinase"/>
    <property type="match status" value="1"/>
</dbReference>
<keyword evidence="6" id="KW-0799">Topoisomerase</keyword>
<keyword evidence="8" id="KW-0413">Isomerase</keyword>
<dbReference type="GO" id="GO:0006265">
    <property type="term" value="P:DNA topological change"/>
    <property type="evidence" value="ECO:0007669"/>
    <property type="project" value="InterPro"/>
</dbReference>
<dbReference type="KEGG" id="slf:JEQ17_45135"/>
<evidence type="ECO:0000256" key="7">
    <source>
        <dbReference type="ARBA" id="ARBA00023125"/>
    </source>
</evidence>
<dbReference type="InterPro" id="IPR014721">
    <property type="entry name" value="Ribsml_uS5_D2-typ_fold_subgr"/>
</dbReference>
<dbReference type="PRINTS" id="PR01159">
    <property type="entry name" value="DNAGYRASEB"/>
</dbReference>
<feature type="compositionally biased region" description="Gly residues" evidence="9">
    <location>
        <begin position="61"/>
        <end position="83"/>
    </location>
</feature>
<keyword evidence="4" id="KW-0547">Nucleotide-binding</keyword>
<evidence type="ECO:0000256" key="4">
    <source>
        <dbReference type="ARBA" id="ARBA00022741"/>
    </source>
</evidence>
<dbReference type="InterPro" id="IPR020568">
    <property type="entry name" value="Ribosomal_Su5_D2-typ_SF"/>
</dbReference>
<dbReference type="PRINTS" id="PR00418">
    <property type="entry name" value="TPI2FAMILY"/>
</dbReference>
<keyword evidence="12" id="KW-1185">Reference proteome</keyword>
<evidence type="ECO:0000259" key="10">
    <source>
        <dbReference type="Pfam" id="PF00204"/>
    </source>
</evidence>
<dbReference type="InterPro" id="IPR013506">
    <property type="entry name" value="Topo_IIA_bsu_dom2"/>
</dbReference>
<dbReference type="Gene3D" id="3.30.230.10">
    <property type="match status" value="1"/>
</dbReference>
<evidence type="ECO:0000256" key="1">
    <source>
        <dbReference type="ARBA" id="ARBA00000185"/>
    </source>
</evidence>
<dbReference type="SUPFAM" id="SSF54211">
    <property type="entry name" value="Ribosomal protein S5 domain 2-like"/>
    <property type="match status" value="1"/>
</dbReference>
<dbReference type="InterPro" id="IPR000565">
    <property type="entry name" value="Topo_IIA_B"/>
</dbReference>
<comment type="catalytic activity">
    <reaction evidence="1">
        <text>ATP-dependent breakage, passage and rejoining of double-stranded DNA.</text>
        <dbReference type="EC" id="5.6.2.2"/>
    </reaction>
</comment>
<evidence type="ECO:0000256" key="6">
    <source>
        <dbReference type="ARBA" id="ARBA00023029"/>
    </source>
</evidence>
<name>A0A7T7RGN3_9ACTN</name>
<organism evidence="11 12">
    <name type="scientific">Streptomyces liliifuscus</name>
    <dbReference type="NCBI Taxonomy" id="2797636"/>
    <lineage>
        <taxon>Bacteria</taxon>
        <taxon>Bacillati</taxon>
        <taxon>Actinomycetota</taxon>
        <taxon>Actinomycetes</taxon>
        <taxon>Kitasatosporales</taxon>
        <taxon>Streptomycetaceae</taxon>
        <taxon>Streptomyces</taxon>
    </lineage>
</organism>
<dbReference type="PANTHER" id="PTHR45866">
    <property type="entry name" value="DNA GYRASE/TOPOISOMERASE SUBUNIT B"/>
    <property type="match status" value="1"/>
</dbReference>
<dbReference type="GO" id="GO:0005524">
    <property type="term" value="F:ATP binding"/>
    <property type="evidence" value="ECO:0007669"/>
    <property type="project" value="UniProtKB-KW"/>
</dbReference>
<dbReference type="EMBL" id="CP066831">
    <property type="protein sequence ID" value="QQM45901.1"/>
    <property type="molecule type" value="Genomic_DNA"/>
</dbReference>
<evidence type="ECO:0000313" key="12">
    <source>
        <dbReference type="Proteomes" id="UP000595636"/>
    </source>
</evidence>
<dbReference type="Pfam" id="PF00204">
    <property type="entry name" value="DNA_gyraseB"/>
    <property type="match status" value="1"/>
</dbReference>
<dbReference type="SMART" id="SM00433">
    <property type="entry name" value="TOP2c"/>
    <property type="match status" value="1"/>
</dbReference>
<feature type="domain" description="DNA topoisomerase type IIA subunit B" evidence="10">
    <location>
        <begin position="249"/>
        <end position="407"/>
    </location>
</feature>
<keyword evidence="5" id="KW-0067">ATP-binding</keyword>